<sequence length="769" mass="82677">MPIYQADLDHDRPEPAAPVDFEPSPSPTLDRLSSDSLPADLCEGPVPDTPRRADDESATSNRSELIERLKRGESPTWIPNRHLESILQHGNSADVGKTPRSPSKSPRLLPPAQITPEKSAQAQGAADEQLRDGLAIERPRSALHTGDFTHDNRCSSSQPSSHTIVAEVEHRIATQSPWITTSPPRDFTPFHYDRRGTLPPDGTPSFRSAASPLSSSVSSSFAYQPPTSPLVQSESNDELDFSILPGSLDISLAQKAARGHGLVSSHHSSPFMAAPAWSQLQRRDGSTPYQAHQPRRSLTSTPSFLLHGASPQTPAIPRSRRPSLGSDASPIQHASMVGSYEESILRGRMSTTPSKPFDFLAQIGVLGKGKCRSSLRCPAHVTLPFPAVYYSYGSTPHGRSRSDDGPSPYVGQIDLENGLPNPDEESRSKRKAQSRYPDRRSAESGPDRMTGSEPDPERRRAARSKRRSGSPKAPPGGSYRIPEKGQVQIVIKNQNKTAVKLFLVPYDLTGMEPGTKTFIRQRSYSAGPIIDHIPNLSEGDSMSRPMLRYLVHLHICCPTKGRFYLYKSIRVVFANRVPEGKEKLRNETTCPEPRFTPYKPIRVMHPPASASGGPGAMLAADKALRRRSLGVSFGASSRRVFDMVDGLEAGGGGGGNTLPVDPVPFRLPLPPLRDRGDSDVSESTSATGAAGVRSPGSSQASRPSAMDRDVAAAGLGPWGAAQYEKLSKGDLGYGGLAGGGGVPGGAAAEGLLSQRLRSLGVKPHGARDD</sequence>
<feature type="compositionally biased region" description="Low complexity" evidence="1">
    <location>
        <begin position="99"/>
        <end position="111"/>
    </location>
</feature>
<dbReference type="RefSeq" id="XP_044724130.1">
    <property type="nucleotide sequence ID" value="XM_044860497.1"/>
</dbReference>
<dbReference type="InterPro" id="IPR025261">
    <property type="entry name" value="Atos-like_cons_dom"/>
</dbReference>
<feature type="region of interest" description="Disordered" evidence="1">
    <location>
        <begin position="279"/>
        <end position="333"/>
    </location>
</feature>
<dbReference type="InterPro" id="IPR051506">
    <property type="entry name" value="ATOS_Transcription_Regulators"/>
</dbReference>
<evidence type="ECO:0000256" key="1">
    <source>
        <dbReference type="SAM" id="MobiDB-lite"/>
    </source>
</evidence>
<proteinExistence type="predicted"/>
<dbReference type="AlphaFoldDB" id="A0A9P8N461"/>
<dbReference type="PANTHER" id="PTHR13199">
    <property type="entry name" value="GH03947P"/>
    <property type="match status" value="1"/>
</dbReference>
<feature type="domain" description="Atos-like conserved" evidence="2">
    <location>
        <begin position="336"/>
        <end position="410"/>
    </location>
</feature>
<feature type="region of interest" description="Disordered" evidence="1">
    <location>
        <begin position="143"/>
        <end position="162"/>
    </location>
</feature>
<protein>
    <submittedName>
        <fullName evidence="3">Chromosome segregation during meiosis domain-containing protein</fullName>
    </submittedName>
</protein>
<feature type="region of interest" description="Disordered" evidence="1">
    <location>
        <begin position="651"/>
        <end position="709"/>
    </location>
</feature>
<name>A0A9P8N461_9HYPO</name>
<dbReference type="Pfam" id="PF13889">
    <property type="entry name" value="Chromosome_seg"/>
    <property type="match status" value="1"/>
</dbReference>
<evidence type="ECO:0000313" key="3">
    <source>
        <dbReference type="EMBL" id="KAH0966617.1"/>
    </source>
</evidence>
<dbReference type="Proteomes" id="UP000824596">
    <property type="component" value="Unassembled WGS sequence"/>
</dbReference>
<feature type="compositionally biased region" description="Basic and acidic residues" evidence="1">
    <location>
        <begin position="436"/>
        <end position="446"/>
    </location>
</feature>
<dbReference type="Pfam" id="PF13915">
    <property type="entry name" value="DUF4210"/>
    <property type="match status" value="1"/>
</dbReference>
<dbReference type="OrthoDB" id="8625101at2759"/>
<dbReference type="GeneID" id="68351155"/>
<feature type="compositionally biased region" description="Basic residues" evidence="1">
    <location>
        <begin position="460"/>
        <end position="469"/>
    </location>
</feature>
<dbReference type="SMART" id="SM01177">
    <property type="entry name" value="DUF4210"/>
    <property type="match status" value="1"/>
</dbReference>
<feature type="compositionally biased region" description="Pro residues" evidence="1">
    <location>
        <begin position="661"/>
        <end position="671"/>
    </location>
</feature>
<feature type="compositionally biased region" description="Basic and acidic residues" evidence="1">
    <location>
        <begin position="64"/>
        <end position="73"/>
    </location>
</feature>
<reference evidence="3" key="1">
    <citation type="submission" date="2021-09" db="EMBL/GenBank/DDBJ databases">
        <title>A high-quality genome of the endoparasitic fungus Hirsutella rhossiliensis with a comparison of Hirsutella genomes reveals transposable elements contributing to genome size variation.</title>
        <authorList>
            <person name="Lin R."/>
            <person name="Jiao Y."/>
            <person name="Sun X."/>
            <person name="Ling J."/>
            <person name="Xie B."/>
            <person name="Cheng X."/>
        </authorList>
    </citation>
    <scope>NUCLEOTIDE SEQUENCE</scope>
    <source>
        <strain evidence="3">HR02</strain>
    </source>
</reference>
<feature type="region of interest" description="Disordered" evidence="1">
    <location>
        <begin position="1"/>
        <end position="132"/>
    </location>
</feature>
<comment type="caution">
    <text evidence="3">The sequence shown here is derived from an EMBL/GenBank/DDBJ whole genome shotgun (WGS) entry which is preliminary data.</text>
</comment>
<accession>A0A9P8N461</accession>
<keyword evidence="4" id="KW-1185">Reference proteome</keyword>
<gene>
    <name evidence="3" type="ORF">HRG_02026</name>
</gene>
<feature type="region of interest" description="Disordered" evidence="1">
    <location>
        <begin position="586"/>
        <end position="615"/>
    </location>
</feature>
<dbReference type="PANTHER" id="PTHR13199:SF11">
    <property type="entry name" value="PROTEIN ATOSSA"/>
    <property type="match status" value="1"/>
</dbReference>
<evidence type="ECO:0000259" key="2">
    <source>
        <dbReference type="SMART" id="SM01177"/>
    </source>
</evidence>
<organism evidence="3 4">
    <name type="scientific">Hirsutella rhossiliensis</name>
    <dbReference type="NCBI Taxonomy" id="111463"/>
    <lineage>
        <taxon>Eukaryota</taxon>
        <taxon>Fungi</taxon>
        <taxon>Dikarya</taxon>
        <taxon>Ascomycota</taxon>
        <taxon>Pezizomycotina</taxon>
        <taxon>Sordariomycetes</taxon>
        <taxon>Hypocreomycetidae</taxon>
        <taxon>Hypocreales</taxon>
        <taxon>Ophiocordycipitaceae</taxon>
        <taxon>Hirsutella</taxon>
    </lineage>
</organism>
<feature type="region of interest" description="Disordered" evidence="1">
    <location>
        <begin position="395"/>
        <end position="482"/>
    </location>
</feature>
<evidence type="ECO:0000313" key="4">
    <source>
        <dbReference type="Proteomes" id="UP000824596"/>
    </source>
</evidence>
<dbReference type="InterPro" id="IPR033473">
    <property type="entry name" value="Atos-like_C"/>
</dbReference>
<dbReference type="EMBL" id="JAIZPD010000002">
    <property type="protein sequence ID" value="KAH0966617.1"/>
    <property type="molecule type" value="Genomic_DNA"/>
</dbReference>